<dbReference type="Gene3D" id="1.20.120.330">
    <property type="entry name" value="Nucleotidyltransferases domain 2"/>
    <property type="match status" value="1"/>
</dbReference>
<name>A8M9G0_CALMQ</name>
<dbReference type="InterPro" id="IPR007842">
    <property type="entry name" value="HEPN_dom"/>
</dbReference>
<dbReference type="Proteomes" id="UP000001137">
    <property type="component" value="Chromosome"/>
</dbReference>
<evidence type="ECO:0000259" key="1">
    <source>
        <dbReference type="Pfam" id="PF05168"/>
    </source>
</evidence>
<dbReference type="AlphaFoldDB" id="A8M9G0"/>
<organism evidence="2 3">
    <name type="scientific">Caldivirga maquilingensis (strain ATCC 700844 / DSM 13496 / JCM 10307 / IC-167)</name>
    <dbReference type="NCBI Taxonomy" id="397948"/>
    <lineage>
        <taxon>Archaea</taxon>
        <taxon>Thermoproteota</taxon>
        <taxon>Thermoprotei</taxon>
        <taxon>Thermoproteales</taxon>
        <taxon>Thermoproteaceae</taxon>
        <taxon>Caldivirga</taxon>
    </lineage>
</organism>
<dbReference type="eggNOG" id="arCOG06020">
    <property type="taxonomic scope" value="Archaea"/>
</dbReference>
<reference evidence="2 3" key="1">
    <citation type="submission" date="2007-10" db="EMBL/GenBank/DDBJ databases">
        <title>Complete sequence of Caldivirga maquilingensis IC-167.</title>
        <authorList>
            <consortium name="US DOE Joint Genome Institute"/>
            <person name="Copeland A."/>
            <person name="Lucas S."/>
            <person name="Lapidus A."/>
            <person name="Barry K."/>
            <person name="Glavina del Rio T."/>
            <person name="Dalin E."/>
            <person name="Tice H."/>
            <person name="Pitluck S."/>
            <person name="Saunders E."/>
            <person name="Brettin T."/>
            <person name="Bruce D."/>
            <person name="Detter J.C."/>
            <person name="Han C."/>
            <person name="Schmutz J."/>
            <person name="Larimer F."/>
            <person name="Land M."/>
            <person name="Hauser L."/>
            <person name="Kyrpides N."/>
            <person name="Ivanova N."/>
            <person name="Biddle J.F."/>
            <person name="Zhang Z."/>
            <person name="Fitz-Gibbon S.T."/>
            <person name="Lowe T.M."/>
            <person name="Saltikov C."/>
            <person name="House C.H."/>
            <person name="Richardson P."/>
        </authorList>
    </citation>
    <scope>NUCLEOTIDE SEQUENCE [LARGE SCALE GENOMIC DNA]</scope>
    <source>
        <strain evidence="3">ATCC 700844 / DSM 13496 / JCM 10307 / IC-167</strain>
    </source>
</reference>
<evidence type="ECO:0000313" key="2">
    <source>
        <dbReference type="EMBL" id="ABW02379.1"/>
    </source>
</evidence>
<dbReference type="GeneID" id="5708937"/>
<dbReference type="EMBL" id="CP000852">
    <property type="protein sequence ID" value="ABW02379.1"/>
    <property type="molecule type" value="Genomic_DNA"/>
</dbReference>
<feature type="domain" description="HEPN" evidence="1">
    <location>
        <begin position="9"/>
        <end position="110"/>
    </location>
</feature>
<keyword evidence="3" id="KW-1185">Reference proteome</keyword>
<dbReference type="STRING" id="397948.Cmaq_1556"/>
<sequence>MTSYPSLGKSDKLIKEAQLDLEVGNLNKCASASYFSVTRAVEKLLERARMNVPRRDDELANVLKHMGYTEEAVLMLYLYEMRKRADYTDYEITIKEARKALEIAIRLRNLIIQIMTQ</sequence>
<dbReference type="RefSeq" id="WP_012186598.1">
    <property type="nucleotide sequence ID" value="NC_009954.1"/>
</dbReference>
<dbReference type="Pfam" id="PF05168">
    <property type="entry name" value="HEPN"/>
    <property type="match status" value="1"/>
</dbReference>
<gene>
    <name evidence="2" type="ordered locus">Cmaq_1556</name>
</gene>
<proteinExistence type="predicted"/>
<evidence type="ECO:0000313" key="3">
    <source>
        <dbReference type="Proteomes" id="UP000001137"/>
    </source>
</evidence>
<dbReference type="KEGG" id="cma:Cmaq_1556"/>
<accession>A8M9G0</accession>
<protein>
    <recommendedName>
        <fullName evidence="1">HEPN domain-containing protein</fullName>
    </recommendedName>
</protein>
<dbReference type="HOGENOM" id="CLU_2140060_0_0_2"/>